<dbReference type="EMBL" id="CP028913">
    <property type="protein sequence ID" value="AWB94412.1"/>
    <property type="molecule type" value="Genomic_DNA"/>
</dbReference>
<dbReference type="SUPFAM" id="SSF56214">
    <property type="entry name" value="4'-phosphopantetheinyl transferase"/>
    <property type="match status" value="2"/>
</dbReference>
<evidence type="ECO:0000313" key="2">
    <source>
        <dbReference type="Proteomes" id="UP000244729"/>
    </source>
</evidence>
<organism evidence="1 2">
    <name type="scientific">Agromyces badenianii</name>
    <dbReference type="NCBI Taxonomy" id="2080742"/>
    <lineage>
        <taxon>Bacteria</taxon>
        <taxon>Bacillati</taxon>
        <taxon>Actinomycetota</taxon>
        <taxon>Actinomycetes</taxon>
        <taxon>Micrococcales</taxon>
        <taxon>Microbacteriaceae</taxon>
        <taxon>Agromyces</taxon>
    </lineage>
</organism>
<sequence>MAAGAKTIEGGVRVRWAHPDDFDRERALHLLGGAERARAAGTVNGAQRDRFLLGRMLLRELAADVAETGDIGPGEIEIRASCERCGAEHGRPSIVWPDAAGPPPLASLASCAELVIAAVAPAGSHVGVDIERGRAEASRDAENERRRAVTRLIGGSSRSAIRRWVRTEAVLKADGRGLRVEPGAVSFERGVARIEDGSTRYRIIDLRVEGCLVSVAVADPG</sequence>
<protein>
    <submittedName>
        <fullName evidence="1">Uncharacterized protein</fullName>
    </submittedName>
</protein>
<reference evidence="1 2" key="1">
    <citation type="submission" date="2018-04" db="EMBL/GenBank/DDBJ databases">
        <authorList>
            <person name="Li J."/>
        </authorList>
    </citation>
    <scope>NUCLEOTIDE SEQUENCE [LARGE SCALE GENOMIC DNA]</scope>
    <source>
        <strain evidence="2">30A</strain>
    </source>
</reference>
<dbReference type="GO" id="GO:0008897">
    <property type="term" value="F:holo-[acyl-carrier-protein] synthase activity"/>
    <property type="evidence" value="ECO:0007669"/>
    <property type="project" value="InterPro"/>
</dbReference>
<dbReference type="RefSeq" id="WP_108594238.1">
    <property type="nucleotide sequence ID" value="NZ_CP028913.1"/>
</dbReference>
<dbReference type="KEGG" id="agm:DCE93_00935"/>
<proteinExistence type="predicted"/>
<dbReference type="OrthoDB" id="190168at2"/>
<dbReference type="InterPro" id="IPR037143">
    <property type="entry name" value="4-PPantetheinyl_Trfase_dom_sf"/>
</dbReference>
<dbReference type="Gene3D" id="3.90.470.20">
    <property type="entry name" value="4'-phosphopantetheinyl transferase domain"/>
    <property type="match status" value="1"/>
</dbReference>
<accession>A0A2S0WSX2</accession>
<gene>
    <name evidence="1" type="ORF">DCE93_00935</name>
</gene>
<keyword evidence="2" id="KW-1185">Reference proteome</keyword>
<evidence type="ECO:0000313" key="1">
    <source>
        <dbReference type="EMBL" id="AWB94412.1"/>
    </source>
</evidence>
<dbReference type="GO" id="GO:0000287">
    <property type="term" value="F:magnesium ion binding"/>
    <property type="evidence" value="ECO:0007669"/>
    <property type="project" value="InterPro"/>
</dbReference>
<dbReference type="Proteomes" id="UP000244729">
    <property type="component" value="Chromosome"/>
</dbReference>
<dbReference type="AlphaFoldDB" id="A0A2S0WSX2"/>
<name>A0A2S0WSX2_9MICO</name>